<evidence type="ECO:0000313" key="17">
    <source>
        <dbReference type="Proteomes" id="UP000008782"/>
    </source>
</evidence>
<evidence type="ECO:0000256" key="7">
    <source>
        <dbReference type="ARBA" id="ARBA00023239"/>
    </source>
</evidence>
<dbReference type="InterPro" id="IPR015364">
    <property type="entry name" value="RhgB_N"/>
</dbReference>
<dbReference type="Gene3D" id="2.60.40.1120">
    <property type="entry name" value="Carboxypeptidase-like, regulatory domain"/>
    <property type="match status" value="1"/>
</dbReference>
<evidence type="ECO:0000259" key="14">
    <source>
        <dbReference type="Pfam" id="PF14683"/>
    </source>
</evidence>
<dbReference type="EMBL" id="GG697421">
    <property type="protein sequence ID" value="EFQ36381.1"/>
    <property type="molecule type" value="Genomic_DNA"/>
</dbReference>
<evidence type="ECO:0000259" key="15">
    <source>
        <dbReference type="Pfam" id="PF14686"/>
    </source>
</evidence>
<protein>
    <recommendedName>
        <fullName evidence="11">Rhamnogalacturonate lyase</fullName>
        <ecNumber evidence="11">4.2.2.23</ecNumber>
    </recommendedName>
</protein>
<dbReference type="SUPFAM" id="SSF74650">
    <property type="entry name" value="Galactose mutarotase-like"/>
    <property type="match status" value="1"/>
</dbReference>
<keyword evidence="6 12" id="KW-1015">Disulfide bond</keyword>
<accession>E3QZU3</accession>
<feature type="domain" description="Rhamnogalacturonan lyase" evidence="15">
    <location>
        <begin position="289"/>
        <end position="362"/>
    </location>
</feature>
<evidence type="ECO:0000259" key="13">
    <source>
        <dbReference type="Pfam" id="PF09284"/>
    </source>
</evidence>
<comment type="similarity">
    <text evidence="3 11">Belongs to the polysaccharide lyase 4 family.</text>
</comment>
<evidence type="ECO:0000256" key="3">
    <source>
        <dbReference type="ARBA" id="ARBA00010418"/>
    </source>
</evidence>
<dbReference type="FunFam" id="2.70.98.10:FF:000020">
    <property type="entry name" value="Rhamnogalacturonate lyase A"/>
    <property type="match status" value="1"/>
</dbReference>
<evidence type="ECO:0000256" key="2">
    <source>
        <dbReference type="ARBA" id="ARBA00004613"/>
    </source>
</evidence>
<evidence type="ECO:0000256" key="6">
    <source>
        <dbReference type="ARBA" id="ARBA00023157"/>
    </source>
</evidence>
<comment type="catalytic activity">
    <reaction evidence="1 11">
        <text>Endotype eliminative cleavage of L-alpha-rhamnopyranosyl-(1-&gt;4)-alpha-D-galactopyranosyluronic acid bonds of rhamnogalacturonan I domains in ramified hairy regions of pectin leaving L-rhamnopyranose at the reducing end and 4-deoxy-4,5-unsaturated D-galactopyranosyluronic acid at the non-reducing end.</text>
        <dbReference type="EC" id="4.2.2.23"/>
    </reaction>
</comment>
<dbReference type="Gene3D" id="2.70.98.10">
    <property type="match status" value="1"/>
</dbReference>
<feature type="signal peptide" evidence="11">
    <location>
        <begin position="1"/>
        <end position="22"/>
    </location>
</feature>
<organism evidence="17">
    <name type="scientific">Colletotrichum graminicola (strain M1.001 / M2 / FGSC 10212)</name>
    <name type="common">Maize anthracnose fungus</name>
    <name type="synonym">Glomerella graminicola</name>
    <dbReference type="NCBI Taxonomy" id="645133"/>
    <lineage>
        <taxon>Eukaryota</taxon>
        <taxon>Fungi</taxon>
        <taxon>Dikarya</taxon>
        <taxon>Ascomycota</taxon>
        <taxon>Pezizomycotina</taxon>
        <taxon>Sordariomycetes</taxon>
        <taxon>Hypocreomycetidae</taxon>
        <taxon>Glomerellales</taxon>
        <taxon>Glomerellaceae</taxon>
        <taxon>Colletotrichum</taxon>
        <taxon>Colletotrichum graminicola species complex</taxon>
    </lineage>
</organism>
<dbReference type="InterPro" id="IPR016590">
    <property type="entry name" value="Rhamnogalacturonase_B"/>
</dbReference>
<keyword evidence="8 11" id="KW-0119">Carbohydrate metabolism</keyword>
<evidence type="ECO:0000256" key="12">
    <source>
        <dbReference type="PIRSR" id="PIRSR011794-1"/>
    </source>
</evidence>
<evidence type="ECO:0000256" key="4">
    <source>
        <dbReference type="ARBA" id="ARBA00022525"/>
    </source>
</evidence>
<evidence type="ECO:0000313" key="16">
    <source>
        <dbReference type="EMBL" id="EFQ36381.1"/>
    </source>
</evidence>
<sequence length="551" mass="58689">MASSTLFHVFLCILSFASSVLAAFGVTASGSNLVIDAGSSNPLVFQVSKSSCDINSIRYRGHELQYASKGSHISSGLGSATVEATTLTVSTGIRVIKVTCTTSTLTHYLIVKEGDSSIYMATYITAEPSVGELRWISRLNKDILPNEYPFGTASTTAGSTAVVEGSDVFVVNGQTRSKFYSSERFIDDKVRCVYGTSPEEIHVCVSVEPKTGFELSSGGPFFRDINTNNAGDSTNLYNYMNSGHAQTEYYRMGLHGPYVQSFSRSGIPNNFNYAFYSELGLKGFVASSGRGTVSGTASGIAGNFQRVVHWYNADAQYWTNASSTGAFTSPLMKPGTYTMVLYQTEFKVATSSVTVTAGKSTTANIASGLTSRTSLWKIGEYDGQPTGFRNADKQLRMHPSDSRMSSWGPLTYTVGSSSATDFPMAVFTAVNNPVTIKFTLASVPGAATLRIATTLAFGGGRPQAKVNNWTGPAPAAPTKIDSRGITRGAYRGFGEVYDVSIPAGTLVVGANIITLSVISGSSGADYLSPSVVSSSIKHHSKTIYSDHRLDL</sequence>
<dbReference type="PANTHER" id="PTHR36574:SF1">
    <property type="entry name" value="RHAMNOGALACTURONATE LYASE-RELATED"/>
    <property type="match status" value="1"/>
</dbReference>
<dbReference type="Pfam" id="PF09284">
    <property type="entry name" value="RhgB_N"/>
    <property type="match status" value="1"/>
</dbReference>
<feature type="disulfide bond" evidence="12">
    <location>
        <begin position="52"/>
        <end position="100"/>
    </location>
</feature>
<dbReference type="InterPro" id="IPR029411">
    <property type="entry name" value="RG-lyase_III"/>
</dbReference>
<keyword evidence="5 11" id="KW-0732">Signal</keyword>
<dbReference type="HOGENOM" id="CLU_037882_1_1_1"/>
<gene>
    <name evidence="16" type="ORF">GLRG_11526</name>
</gene>
<dbReference type="STRING" id="645133.E3QZU3"/>
<dbReference type="SUPFAM" id="SSF49785">
    <property type="entry name" value="Galactose-binding domain-like"/>
    <property type="match status" value="1"/>
</dbReference>
<dbReference type="EC" id="4.2.2.23" evidence="11"/>
<dbReference type="PANTHER" id="PTHR36574">
    <property type="entry name" value="RHAMNOGALACTURONATE LYASE-RELATED"/>
    <property type="match status" value="1"/>
</dbReference>
<dbReference type="PIRSF" id="PIRSF011794">
    <property type="entry name" value="Rhamnogalacturonase_B"/>
    <property type="match status" value="1"/>
</dbReference>
<dbReference type="GO" id="GO:0102210">
    <property type="term" value="F:rhamnogalacturonan endolyase activity"/>
    <property type="evidence" value="ECO:0007669"/>
    <property type="project" value="UniProtKB-UniRule"/>
</dbReference>
<dbReference type="Pfam" id="PF14683">
    <property type="entry name" value="CBM-like"/>
    <property type="match status" value="1"/>
</dbReference>
<dbReference type="GeneID" id="24416890"/>
<dbReference type="InterPro" id="IPR011013">
    <property type="entry name" value="Gal_mutarotase_sf_dom"/>
</dbReference>
<proteinExistence type="inferred from homology"/>
<feature type="disulfide bond" evidence="12">
    <location>
        <begin position="192"/>
        <end position="204"/>
    </location>
</feature>
<dbReference type="Pfam" id="PF14686">
    <property type="entry name" value="fn3_3"/>
    <property type="match status" value="1"/>
</dbReference>
<reference evidence="17" key="1">
    <citation type="journal article" date="2012" name="Nat. Genet.">
        <title>Lifestyle transitions in plant pathogenic Colletotrichum fungi deciphered by genome and transcriptome analyses.</title>
        <authorList>
            <person name="O'Connell R.J."/>
            <person name="Thon M.R."/>
            <person name="Hacquard S."/>
            <person name="Amyotte S.G."/>
            <person name="Kleemann J."/>
            <person name="Torres M.F."/>
            <person name="Damm U."/>
            <person name="Buiate E.A."/>
            <person name="Epstein L."/>
            <person name="Alkan N."/>
            <person name="Altmueller J."/>
            <person name="Alvarado-Balderrama L."/>
            <person name="Bauser C.A."/>
            <person name="Becker C."/>
            <person name="Birren B.W."/>
            <person name="Chen Z."/>
            <person name="Choi J."/>
            <person name="Crouch J.A."/>
            <person name="Duvick J.P."/>
            <person name="Farman M.A."/>
            <person name="Gan P."/>
            <person name="Heiman D."/>
            <person name="Henrissat B."/>
            <person name="Howard R.J."/>
            <person name="Kabbage M."/>
            <person name="Koch C."/>
            <person name="Kracher B."/>
            <person name="Kubo Y."/>
            <person name="Law A.D."/>
            <person name="Lebrun M.-H."/>
            <person name="Lee Y.-H."/>
            <person name="Miyara I."/>
            <person name="Moore N."/>
            <person name="Neumann U."/>
            <person name="Nordstroem K."/>
            <person name="Panaccione D.G."/>
            <person name="Panstruga R."/>
            <person name="Place M."/>
            <person name="Proctor R.H."/>
            <person name="Prusky D."/>
            <person name="Rech G."/>
            <person name="Reinhardt R."/>
            <person name="Rollins J.A."/>
            <person name="Rounsley S."/>
            <person name="Schardl C.L."/>
            <person name="Schwartz D.C."/>
            <person name="Shenoy N."/>
            <person name="Shirasu K."/>
            <person name="Sikhakolli U.R."/>
            <person name="Stueber K."/>
            <person name="Sukno S.A."/>
            <person name="Sweigard J.A."/>
            <person name="Takano Y."/>
            <person name="Takahara H."/>
            <person name="Trail F."/>
            <person name="van der Does H.C."/>
            <person name="Voll L.M."/>
            <person name="Will I."/>
            <person name="Young S."/>
            <person name="Zeng Q."/>
            <person name="Zhang J."/>
            <person name="Zhou S."/>
            <person name="Dickman M.B."/>
            <person name="Schulze-Lefert P."/>
            <person name="Ver Loren van Themaat E."/>
            <person name="Ma L.-J."/>
            <person name="Vaillancourt L.J."/>
        </authorList>
    </citation>
    <scope>NUCLEOTIDE SEQUENCE [LARGE SCALE GENOMIC DNA]</scope>
    <source>
        <strain evidence="17">M1.001 / M2 / FGSC 10212</strain>
    </source>
</reference>
<keyword evidence="7 11" id="KW-0456">Lyase</keyword>
<dbReference type="InterPro" id="IPR014718">
    <property type="entry name" value="GH-type_carb-bd"/>
</dbReference>
<keyword evidence="17" id="KW-1185">Reference proteome</keyword>
<comment type="subcellular location">
    <subcellularLocation>
        <location evidence="2 11">Secreted</location>
    </subcellularLocation>
</comment>
<dbReference type="GO" id="GO:0005576">
    <property type="term" value="C:extracellular region"/>
    <property type="evidence" value="ECO:0007669"/>
    <property type="project" value="UniProtKB-SubCell"/>
</dbReference>
<dbReference type="FunFam" id="2.60.120.260:FF:000102">
    <property type="entry name" value="Rhamnogalacturonate lyase A"/>
    <property type="match status" value="1"/>
</dbReference>
<name>E3QZU3_COLGM</name>
<feature type="domain" description="Rhamnogalacturonan lyase" evidence="14">
    <location>
        <begin position="375"/>
        <end position="531"/>
    </location>
</feature>
<evidence type="ECO:0000256" key="11">
    <source>
        <dbReference type="PIRNR" id="PIRNR011794"/>
    </source>
</evidence>
<dbReference type="CDD" id="cd10320">
    <property type="entry name" value="RGL4_N"/>
    <property type="match status" value="1"/>
</dbReference>
<feature type="domain" description="Rhamnogalacturonase B N-terminal" evidence="13">
    <location>
        <begin position="24"/>
        <end position="283"/>
    </location>
</feature>
<dbReference type="CDD" id="cd10316">
    <property type="entry name" value="RGL4_M"/>
    <property type="match status" value="1"/>
</dbReference>
<dbReference type="OrthoDB" id="114708at2759"/>
<keyword evidence="10 11" id="KW-0624">Polysaccharide degradation</keyword>
<dbReference type="GO" id="GO:0045490">
    <property type="term" value="P:pectin catabolic process"/>
    <property type="evidence" value="ECO:0007669"/>
    <property type="project" value="TreeGrafter"/>
</dbReference>
<dbReference type="CDD" id="cd10317">
    <property type="entry name" value="RGL4_C"/>
    <property type="match status" value="1"/>
</dbReference>
<dbReference type="Gene3D" id="2.60.120.260">
    <property type="entry name" value="Galactose-binding domain-like"/>
    <property type="match status" value="1"/>
</dbReference>
<dbReference type="GO" id="GO:0030246">
    <property type="term" value="F:carbohydrate binding"/>
    <property type="evidence" value="ECO:0007669"/>
    <property type="project" value="UniProtKB-UniRule"/>
</dbReference>
<feature type="chain" id="PRO_5010009829" description="Rhamnogalacturonate lyase" evidence="11">
    <location>
        <begin position="23"/>
        <end position="551"/>
    </location>
</feature>
<keyword evidence="4 11" id="KW-0964">Secreted</keyword>
<dbReference type="eggNOG" id="ENOG502QTKY">
    <property type="taxonomic scope" value="Eukaryota"/>
</dbReference>
<dbReference type="GO" id="GO:0071555">
    <property type="term" value="P:cell wall organization"/>
    <property type="evidence" value="ECO:0007669"/>
    <property type="project" value="UniProtKB-UniRule"/>
</dbReference>
<evidence type="ECO:0000256" key="1">
    <source>
        <dbReference type="ARBA" id="ARBA00001324"/>
    </source>
</evidence>
<evidence type="ECO:0000256" key="9">
    <source>
        <dbReference type="ARBA" id="ARBA00023316"/>
    </source>
</evidence>
<dbReference type="Proteomes" id="UP000008782">
    <property type="component" value="Unassembled WGS sequence"/>
</dbReference>
<dbReference type="InterPro" id="IPR029413">
    <property type="entry name" value="RG-lyase_II"/>
</dbReference>
<evidence type="ECO:0000256" key="5">
    <source>
        <dbReference type="ARBA" id="ARBA00022729"/>
    </source>
</evidence>
<evidence type="ECO:0000256" key="10">
    <source>
        <dbReference type="ARBA" id="ARBA00023326"/>
    </source>
</evidence>
<dbReference type="InterPro" id="IPR008979">
    <property type="entry name" value="Galactose-bd-like_sf"/>
</dbReference>
<dbReference type="InterPro" id="IPR013784">
    <property type="entry name" value="Carb-bd-like_fold"/>
</dbReference>
<keyword evidence="9 11" id="KW-0961">Cell wall biogenesis/degradation</keyword>
<dbReference type="VEuPathDB" id="FungiDB:GLRG_11526"/>
<dbReference type="RefSeq" id="XP_008100401.1">
    <property type="nucleotide sequence ID" value="XM_008102210.1"/>
</dbReference>
<evidence type="ECO:0000256" key="8">
    <source>
        <dbReference type="ARBA" id="ARBA00023277"/>
    </source>
</evidence>
<dbReference type="AlphaFoldDB" id="E3QZU3"/>
<dbReference type="SUPFAM" id="SSF49452">
    <property type="entry name" value="Starch-binding domain-like"/>
    <property type="match status" value="1"/>
</dbReference>